<comment type="caution">
    <text evidence="5">The sequence shown here is derived from an EMBL/GenBank/DDBJ whole genome shotgun (WGS) entry which is preliminary data.</text>
</comment>
<dbReference type="Pfam" id="PF02368">
    <property type="entry name" value="Big_2"/>
    <property type="match status" value="1"/>
</dbReference>
<feature type="repeat" description="Cell wall-binding" evidence="2">
    <location>
        <begin position="126"/>
        <end position="145"/>
    </location>
</feature>
<keyword evidence="6" id="KW-1185">Reference proteome</keyword>
<dbReference type="Pfam" id="PF19085">
    <property type="entry name" value="Choline_bind_2"/>
    <property type="match status" value="3"/>
</dbReference>
<feature type="repeat" description="Cell wall-binding" evidence="2">
    <location>
        <begin position="229"/>
        <end position="248"/>
    </location>
</feature>
<dbReference type="SUPFAM" id="SSF49373">
    <property type="entry name" value="Invasin/intimin cell-adhesion fragments"/>
    <property type="match status" value="2"/>
</dbReference>
<evidence type="ECO:0000313" key="6">
    <source>
        <dbReference type="Proteomes" id="UP000440513"/>
    </source>
</evidence>
<name>A0A7X2P4K2_9FIRM</name>
<dbReference type="InterPro" id="IPR003343">
    <property type="entry name" value="Big_2"/>
</dbReference>
<dbReference type="SUPFAM" id="SSF69360">
    <property type="entry name" value="Cell wall binding repeat"/>
    <property type="match status" value="2"/>
</dbReference>
<feature type="domain" description="BIG2" evidence="4">
    <location>
        <begin position="391"/>
        <end position="452"/>
    </location>
</feature>
<sequence>MSARYVVQPNSEEEVDMKKKRRKKIICMAVLALMIVLLPVMSQAGTWKKNSTGWWWQEDNGSWPANQWKYIHGTWYAFDGNGYMRTGWYWDGRSWYYLTGSGAMAEGWASVGGTWYYLQPGSGAMLTGWVKDGTTWYYMNSSGAMLTGWQLINGSWYYLYGNGKMAENTWIGSCYVNPSGAWIPDAVQSQWIRSGDRWWYRHSDGSYTVNGWETINQKKYHFDKNGWMQTGWQKINESWYYLGPVGDGAMRKNQWVDDSYLGSDGKMMTACWVDDYYVGISGKITKNQWVQDYYAGADGKKLKNQWIDDSYVGGDGKKVTSQWIGESYVDEDGVLVRNQWVGDSFVGKNGTKLKNTWIDDRYLDSDGNWDRTKPVRVPLETIRLQTTGQPLKPGEEEEIDWQYYPENTTDDLTAKWTSSDESIATVKDGKVTAHKAGVVKIALKVSDVSRSVEMLVLPEDASSISVEIKYPTSDADYLKYGEAAEVSVHMQPGNYDITNLIRMSVDDENILMLNSPVGILWATDIGETTLHITIRDIELSRKITVVSADKDLEELYFDQTTLYMEKNETTHLRLTSKPVEYANYQYANGYGIRWGSSDESVVTADRFGIVAQKPGRATVYAEILGKRAECEVIVTGEEDVVEYSYDTEYAKYLFDEVNKMRTANGVEPFVWNEEDAVYASKVKVGMHVQPDFDIYGIIGVDENEETQDVQLVYGDDKDFTKEAALDALIQNSSCMIQLMKKTDQPLTAGCAVLVLKVDGKIEKRGLIFTIGPSESELANYSQQEREEYWANWMEISVDDMKKYLH</sequence>
<gene>
    <name evidence="5" type="ORF">FYJ57_11865</name>
</gene>
<feature type="repeat" description="Cell wall-binding" evidence="2">
    <location>
        <begin position="209"/>
        <end position="228"/>
    </location>
</feature>
<evidence type="ECO:0000313" key="5">
    <source>
        <dbReference type="EMBL" id="MST67394.1"/>
    </source>
</evidence>
<reference evidence="5 6" key="1">
    <citation type="submission" date="2019-08" db="EMBL/GenBank/DDBJ databases">
        <title>In-depth cultivation of the pig gut microbiome towards novel bacterial diversity and tailored functional studies.</title>
        <authorList>
            <person name="Wylensek D."/>
            <person name="Hitch T.C.A."/>
            <person name="Clavel T."/>
        </authorList>
    </citation>
    <scope>NUCLEOTIDE SEQUENCE [LARGE SCALE GENOMIC DNA]</scope>
    <source>
        <strain evidence="5 6">BSM-380-WT-5A</strain>
    </source>
</reference>
<dbReference type="InterPro" id="IPR008964">
    <property type="entry name" value="Invasin/intimin_cell_adhesion"/>
</dbReference>
<dbReference type="PROSITE" id="PS51170">
    <property type="entry name" value="CW"/>
    <property type="match status" value="5"/>
</dbReference>
<dbReference type="Proteomes" id="UP000440513">
    <property type="component" value="Unassembled WGS sequence"/>
</dbReference>
<keyword evidence="3" id="KW-1133">Transmembrane helix</keyword>
<dbReference type="InterPro" id="IPR018337">
    <property type="entry name" value="Cell_wall/Cho-bd_repeat"/>
</dbReference>
<keyword evidence="3" id="KW-0812">Transmembrane</keyword>
<evidence type="ECO:0000256" key="3">
    <source>
        <dbReference type="SAM" id="Phobius"/>
    </source>
</evidence>
<dbReference type="Pfam" id="PF19127">
    <property type="entry name" value="Choline_bind_3"/>
    <property type="match status" value="1"/>
</dbReference>
<evidence type="ECO:0000259" key="4">
    <source>
        <dbReference type="Pfam" id="PF02368"/>
    </source>
</evidence>
<proteinExistence type="predicted"/>
<feature type="repeat" description="Cell wall-binding" evidence="2">
    <location>
        <begin position="146"/>
        <end position="165"/>
    </location>
</feature>
<accession>A0A7X2P4K2</accession>
<feature type="transmembrane region" description="Helical" evidence="3">
    <location>
        <begin position="25"/>
        <end position="42"/>
    </location>
</feature>
<protein>
    <recommendedName>
        <fullName evidence="4">BIG2 domain-containing protein</fullName>
    </recommendedName>
</protein>
<organism evidence="5 6">
    <name type="scientific">Oliverpabstia intestinalis</name>
    <dbReference type="NCBI Taxonomy" id="2606633"/>
    <lineage>
        <taxon>Bacteria</taxon>
        <taxon>Bacillati</taxon>
        <taxon>Bacillota</taxon>
        <taxon>Clostridia</taxon>
        <taxon>Lachnospirales</taxon>
        <taxon>Lachnospiraceae</taxon>
        <taxon>Oliverpabstia</taxon>
    </lineage>
</organism>
<dbReference type="EMBL" id="VUMS01000024">
    <property type="protein sequence ID" value="MST67394.1"/>
    <property type="molecule type" value="Genomic_DNA"/>
</dbReference>
<feature type="repeat" description="Cell wall-binding" evidence="2">
    <location>
        <begin position="65"/>
        <end position="84"/>
    </location>
</feature>
<keyword evidence="3" id="KW-0472">Membrane</keyword>
<dbReference type="AlphaFoldDB" id="A0A7X2P4K2"/>
<evidence type="ECO:0000256" key="1">
    <source>
        <dbReference type="ARBA" id="ARBA00022737"/>
    </source>
</evidence>
<dbReference type="Gene3D" id="2.60.40.1080">
    <property type="match status" value="2"/>
</dbReference>
<keyword evidence="1" id="KW-0677">Repeat</keyword>
<dbReference type="Gene3D" id="2.10.270.10">
    <property type="entry name" value="Cholin Binding"/>
    <property type="match status" value="4"/>
</dbReference>
<evidence type="ECO:0000256" key="2">
    <source>
        <dbReference type="PROSITE-ProRule" id="PRU00591"/>
    </source>
</evidence>
<dbReference type="Pfam" id="PF01473">
    <property type="entry name" value="Choline_bind_1"/>
    <property type="match status" value="5"/>
</dbReference>